<dbReference type="Proteomes" id="UP000291116">
    <property type="component" value="Unassembled WGS sequence"/>
</dbReference>
<dbReference type="EMBL" id="CAACVS010000072">
    <property type="protein sequence ID" value="VEU35917.1"/>
    <property type="molecule type" value="Genomic_DNA"/>
</dbReference>
<sequence length="172" mass="18789">MHTIKKRDVFDPQIGDASQQGLLGHGPGLQNRTQAILAASRKNVSGVHIFGENGSFVGIGNCGQTPLDVLLHEPPTARFRKTPQKRGWGVPRLPEGHEHAVHEPPGERAFHNPLPEIVLFLGCLLWNTNGAQEQQPIDSFRVFFAVGNAQISAHGVARQSHLVDLIFRPPGL</sequence>
<gene>
    <name evidence="1" type="ORF">PSNMU_V1.4_AUG-EV-PASAV3_0026660</name>
</gene>
<name>A0A448Z1F1_9STRA</name>
<protein>
    <submittedName>
        <fullName evidence="1">Uncharacterized protein</fullName>
    </submittedName>
</protein>
<evidence type="ECO:0000313" key="1">
    <source>
        <dbReference type="EMBL" id="VEU35917.1"/>
    </source>
</evidence>
<proteinExistence type="predicted"/>
<dbReference type="AlphaFoldDB" id="A0A448Z1F1"/>
<reference evidence="1 2" key="1">
    <citation type="submission" date="2019-01" db="EMBL/GenBank/DDBJ databases">
        <authorList>
            <person name="Ferrante I. M."/>
        </authorList>
    </citation>
    <scope>NUCLEOTIDE SEQUENCE [LARGE SCALE GENOMIC DNA]</scope>
    <source>
        <strain evidence="1 2">B856</strain>
    </source>
</reference>
<accession>A0A448Z1F1</accession>
<keyword evidence="2" id="KW-1185">Reference proteome</keyword>
<evidence type="ECO:0000313" key="2">
    <source>
        <dbReference type="Proteomes" id="UP000291116"/>
    </source>
</evidence>
<organism evidence="1 2">
    <name type="scientific">Pseudo-nitzschia multistriata</name>
    <dbReference type="NCBI Taxonomy" id="183589"/>
    <lineage>
        <taxon>Eukaryota</taxon>
        <taxon>Sar</taxon>
        <taxon>Stramenopiles</taxon>
        <taxon>Ochrophyta</taxon>
        <taxon>Bacillariophyta</taxon>
        <taxon>Bacillariophyceae</taxon>
        <taxon>Bacillariophycidae</taxon>
        <taxon>Bacillariales</taxon>
        <taxon>Bacillariaceae</taxon>
        <taxon>Pseudo-nitzschia</taxon>
    </lineage>
</organism>